<feature type="domain" description="Peptidase M15A C-terminal" evidence="1">
    <location>
        <begin position="6"/>
        <end position="120"/>
    </location>
</feature>
<protein>
    <submittedName>
        <fullName evidence="2">Peptidase</fullName>
    </submittedName>
</protein>
<dbReference type="InterPro" id="IPR013230">
    <property type="entry name" value="Peptidase_M15A_C"/>
</dbReference>
<reference evidence="2" key="1">
    <citation type="journal article" date="2021" name="Proc. Natl. Acad. Sci. U.S.A.">
        <title>A Catalog of Tens of Thousands of Viruses from Human Metagenomes Reveals Hidden Associations with Chronic Diseases.</title>
        <authorList>
            <person name="Tisza M.J."/>
            <person name="Buck C.B."/>
        </authorList>
    </citation>
    <scope>NUCLEOTIDE SEQUENCE</scope>
    <source>
        <strain evidence="2">CtDJ83</strain>
    </source>
</reference>
<dbReference type="SUPFAM" id="SSF55166">
    <property type="entry name" value="Hedgehog/DD-peptidase"/>
    <property type="match status" value="1"/>
</dbReference>
<accession>A0A8S5RIW8</accession>
<evidence type="ECO:0000313" key="2">
    <source>
        <dbReference type="EMBL" id="DAE31328.1"/>
    </source>
</evidence>
<dbReference type="Pfam" id="PF08291">
    <property type="entry name" value="Peptidase_M15_3"/>
    <property type="match status" value="1"/>
</dbReference>
<name>A0A8S5RIW8_9VIRU</name>
<sequence length="145" mass="16348">MNTEHKYFTLEELTKSETALSYSIDNTPPERFVPNLHRLMDYLDLIREAYGKPIRVSSGYRCPHLNALVGGSSSSQHKQGLAADLIVPDMELLMAVIRKLGGFDQLIDERPKGRGRWVHVSIAPEGGKPRGKVMRYDGRHYVIIG</sequence>
<dbReference type="EMBL" id="BK059107">
    <property type="protein sequence ID" value="DAE31328.1"/>
    <property type="molecule type" value="Genomic_DNA"/>
</dbReference>
<evidence type="ECO:0000259" key="1">
    <source>
        <dbReference type="Pfam" id="PF08291"/>
    </source>
</evidence>
<dbReference type="Gene3D" id="3.30.1380.10">
    <property type="match status" value="1"/>
</dbReference>
<dbReference type="InterPro" id="IPR009045">
    <property type="entry name" value="Zn_M74/Hedgehog-like"/>
</dbReference>
<proteinExistence type="predicted"/>
<organism evidence="2">
    <name type="scientific">virus sp. ctDJ83</name>
    <dbReference type="NCBI Taxonomy" id="2827625"/>
    <lineage>
        <taxon>Viruses</taxon>
    </lineage>
</organism>